<dbReference type="Gene3D" id="2.40.160.120">
    <property type="match status" value="2"/>
</dbReference>
<dbReference type="PANTHER" id="PTHR10972">
    <property type="entry name" value="OXYSTEROL-BINDING PROTEIN-RELATED"/>
    <property type="match status" value="1"/>
</dbReference>
<protein>
    <submittedName>
        <fullName evidence="8">Oxysterol-binding protein/PH domain containing protein</fullName>
    </submittedName>
</protein>
<keyword evidence="2" id="KW-0813">Transport</keyword>
<dbReference type="Gene3D" id="3.30.70.3490">
    <property type="match status" value="1"/>
</dbReference>
<feature type="compositionally biased region" description="Basic and acidic residues" evidence="6">
    <location>
        <begin position="856"/>
        <end position="879"/>
    </location>
</feature>
<evidence type="ECO:0000313" key="9">
    <source>
        <dbReference type="Proteomes" id="UP000195521"/>
    </source>
</evidence>
<dbReference type="InterPro" id="IPR037239">
    <property type="entry name" value="OSBP_sf"/>
</dbReference>
<dbReference type="InterPro" id="IPR000648">
    <property type="entry name" value="Oxysterol-bd"/>
</dbReference>
<dbReference type="OMA" id="DIKISMW"/>
<feature type="compositionally biased region" description="Basic and acidic residues" evidence="6">
    <location>
        <begin position="918"/>
        <end position="932"/>
    </location>
</feature>
<dbReference type="EMBL" id="BDQF01000010">
    <property type="protein sequence ID" value="GAW81085.1"/>
    <property type="molecule type" value="Genomic_DNA"/>
</dbReference>
<sequence length="1216" mass="142305">MLGGKYLNIKLFSEKKNSLENKTVGNPRSGDKNSTQNVGHGKSYNRDKRIIHEGWLNKWTNIIGSYRPRYFVLENGILRYSLDKFSPTKETFGLAHCRIRVCPDDPLHFEIDTSEQGILYLKADFPEDKHKWYISFKKAQLKYLHGSHSKKGYINMNNFNMSTNSEFLKNIIRSTNDLNKSKTISSFAEGKGAMESCDHVDRNAKCCNDVKRKVESCNDNIPERKEKLGNAFSCHTFDHSEGALKTQDMKNINLDEVFIRSTDFEEKSPTLCLMENVVSLKEITRELIKNSEYNEAKSILRKMKSNSSYKINYNNIGTLLYQLSNSIDCIDAVIEKYISCTEMLLKEENIQSKCINKSLKLLAKQNYFLEKSQDKKSFSDLGVKVKNKFEKFNFYENEQESEAEENEDMFFDCDDESLFCDEKNMHSNAPSVENVSPEFTFNSFANEEGEVDIQDRETDRANDTLETEQRKESNLSETPIDEYSHLRKKYHYEKKPHDQSIDETIQDEETHRLDTYEEKDNEFPSEELLNHTTTKKNNHLITHKEENYKPGDSCEDKTNDNDLELIQLCIDKNIKSLNFSKIDIYTDKRIKRRTKLPSPRADIKISMWSLLKDCIGKDLSRIGMPIYLNEPSSFLQRLAEDFQYIYLLKYASNEIESTSRLAYVTAFTISPYASVIGRTFKPFNPLLGETFELTHRKFFFISEQVVHHPPITAYHCHNEYMKNFASITVNVQILGKSVEVTIPGSSHLILRYKKKKNENTHVHSEQRKVDEPMLYKKNNVGNLKEVVRRGSDINLNECEALTCASTKRNTHSSCSNNVHMDVGNCHAYNYEVHHSFHCSHEREHDDTYPGGYMENVGREKSEKRDSYKTDLQKREDSENVRKNNHLLVEARQFSLNGNNNKIRETNDASVKRNISSETNEHLKKGTVEDKGNGKGLGTCSPNDDTKDNGMEYDYEHYTYQRANMVIHNIIFGKLWVELHGNILIRNHNNGDFSIVNYMRKGWFDKEIHKVRGIVCDRFKNVIFYIYGKWSQEINIAYVKDLKRQEYNSYFFNDDGTENLNHFNRDTLNEFINNVDWQFYENHIEKLNVVCMWKAAKRPKHSDLYYGFNNMTVELNEITPEYDKSNGASIACTDSRFRPDQRSYENGNIEVAMNEKQRLENKQRMNSKKYTANNSYKPKWFYKNKDPIYKDKDMYLFNNEYWIAKENRLFTDSPDIF</sequence>
<dbReference type="RefSeq" id="XP_028543674.1">
    <property type="nucleotide sequence ID" value="XM_028687873.1"/>
</dbReference>
<gene>
    <name evidence="8" type="ORF">PGO_092850</name>
</gene>
<dbReference type="SUPFAM" id="SSF50729">
    <property type="entry name" value="PH domain-like"/>
    <property type="match status" value="1"/>
</dbReference>
<evidence type="ECO:0000256" key="5">
    <source>
        <dbReference type="ARBA" id="ARBA00023121"/>
    </source>
</evidence>
<dbReference type="Pfam" id="PF00169">
    <property type="entry name" value="PH"/>
    <property type="match status" value="1"/>
</dbReference>
<feature type="region of interest" description="Disordered" evidence="6">
    <location>
        <begin position="20"/>
        <end position="43"/>
    </location>
</feature>
<dbReference type="AlphaFoldDB" id="A0A1Y1JI94"/>
<proteinExistence type="inferred from homology"/>
<comment type="similarity">
    <text evidence="1">Belongs to the OSBP family.</text>
</comment>
<feature type="domain" description="PH" evidence="7">
    <location>
        <begin position="49"/>
        <end position="141"/>
    </location>
</feature>
<keyword evidence="9" id="KW-1185">Reference proteome</keyword>
<evidence type="ECO:0000256" key="1">
    <source>
        <dbReference type="ARBA" id="ARBA00008842"/>
    </source>
</evidence>
<evidence type="ECO:0000256" key="4">
    <source>
        <dbReference type="ARBA" id="ARBA00023055"/>
    </source>
</evidence>
<dbReference type="GO" id="GO:0032934">
    <property type="term" value="F:sterol binding"/>
    <property type="evidence" value="ECO:0007669"/>
    <property type="project" value="TreeGrafter"/>
</dbReference>
<feature type="region of interest" description="Disordered" evidence="6">
    <location>
        <begin position="447"/>
        <end position="484"/>
    </location>
</feature>
<dbReference type="PANTHER" id="PTHR10972:SF205">
    <property type="entry name" value="OXYSTEROL-BINDING PROTEIN 1"/>
    <property type="match status" value="1"/>
</dbReference>
<dbReference type="PROSITE" id="PS50003">
    <property type="entry name" value="PH_DOMAIN"/>
    <property type="match status" value="1"/>
</dbReference>
<keyword evidence="5" id="KW-0446">Lipid-binding</keyword>
<dbReference type="SMART" id="SM00233">
    <property type="entry name" value="PH"/>
    <property type="match status" value="1"/>
</dbReference>
<dbReference type="GeneID" id="39747803"/>
<organism evidence="8 9">
    <name type="scientific">Plasmodium gonderi</name>
    <dbReference type="NCBI Taxonomy" id="77519"/>
    <lineage>
        <taxon>Eukaryota</taxon>
        <taxon>Sar</taxon>
        <taxon>Alveolata</taxon>
        <taxon>Apicomplexa</taxon>
        <taxon>Aconoidasida</taxon>
        <taxon>Haemosporida</taxon>
        <taxon>Plasmodiidae</taxon>
        <taxon>Plasmodium</taxon>
        <taxon>Plasmodium (Plasmodium)</taxon>
    </lineage>
</organism>
<evidence type="ECO:0000256" key="6">
    <source>
        <dbReference type="SAM" id="MobiDB-lite"/>
    </source>
</evidence>
<keyword evidence="3" id="KW-0597">Phosphoprotein</keyword>
<keyword evidence="4" id="KW-0445">Lipid transport</keyword>
<dbReference type="InterPro" id="IPR011993">
    <property type="entry name" value="PH-like_dom_sf"/>
</dbReference>
<accession>A0A1Y1JI94</accession>
<comment type="caution">
    <text evidence="8">The sequence shown here is derived from an EMBL/GenBank/DDBJ whole genome shotgun (WGS) entry which is preliminary data.</text>
</comment>
<dbReference type="Pfam" id="PF01237">
    <property type="entry name" value="Oxysterol_BP"/>
    <property type="match status" value="2"/>
</dbReference>
<dbReference type="Gene3D" id="2.30.29.30">
    <property type="entry name" value="Pleckstrin-homology domain (PH domain)/Phosphotyrosine-binding domain (PTB)"/>
    <property type="match status" value="1"/>
</dbReference>
<dbReference type="InterPro" id="IPR001849">
    <property type="entry name" value="PH_domain"/>
</dbReference>
<reference evidence="9" key="1">
    <citation type="submission" date="2017-04" db="EMBL/GenBank/DDBJ databases">
        <title>Plasmodium gonderi genome.</title>
        <authorList>
            <person name="Arisue N."/>
            <person name="Honma H."/>
            <person name="Kawai S."/>
            <person name="Tougan T."/>
            <person name="Tanabe K."/>
            <person name="Horii T."/>
        </authorList>
    </citation>
    <scope>NUCLEOTIDE SEQUENCE [LARGE SCALE GENOMIC DNA]</scope>
    <source>
        <strain evidence="9">ATCC 30045</strain>
    </source>
</reference>
<name>A0A1Y1JI94_PLAGO</name>
<dbReference type="Proteomes" id="UP000195521">
    <property type="component" value="Unassembled WGS sequence"/>
</dbReference>
<evidence type="ECO:0000256" key="2">
    <source>
        <dbReference type="ARBA" id="ARBA00022448"/>
    </source>
</evidence>
<evidence type="ECO:0000313" key="8">
    <source>
        <dbReference type="EMBL" id="GAW81085.1"/>
    </source>
</evidence>
<dbReference type="OrthoDB" id="1854502at2759"/>
<dbReference type="SUPFAM" id="SSF144000">
    <property type="entry name" value="Oxysterol-binding protein-like"/>
    <property type="match status" value="2"/>
</dbReference>
<feature type="compositionally biased region" description="Polar residues" evidence="6">
    <location>
        <begin position="20"/>
        <end position="38"/>
    </location>
</feature>
<feature type="compositionally biased region" description="Basic and acidic residues" evidence="6">
    <location>
        <begin position="453"/>
        <end position="474"/>
    </location>
</feature>
<feature type="region of interest" description="Disordered" evidence="6">
    <location>
        <begin position="841"/>
        <end position="879"/>
    </location>
</feature>
<evidence type="ECO:0000259" key="7">
    <source>
        <dbReference type="PROSITE" id="PS50003"/>
    </source>
</evidence>
<dbReference type="GO" id="GO:0016020">
    <property type="term" value="C:membrane"/>
    <property type="evidence" value="ECO:0007669"/>
    <property type="project" value="TreeGrafter"/>
</dbReference>
<evidence type="ECO:0000256" key="3">
    <source>
        <dbReference type="ARBA" id="ARBA00022553"/>
    </source>
</evidence>
<dbReference type="GO" id="GO:0006869">
    <property type="term" value="P:lipid transport"/>
    <property type="evidence" value="ECO:0007669"/>
    <property type="project" value="UniProtKB-KW"/>
</dbReference>
<dbReference type="GO" id="GO:0005829">
    <property type="term" value="C:cytosol"/>
    <property type="evidence" value="ECO:0007669"/>
    <property type="project" value="TreeGrafter"/>
</dbReference>
<feature type="region of interest" description="Disordered" evidence="6">
    <location>
        <begin position="917"/>
        <end position="947"/>
    </location>
</feature>
<dbReference type="CDD" id="cd13293">
    <property type="entry name" value="PH_CpORP2-like"/>
    <property type="match status" value="1"/>
</dbReference>